<dbReference type="InterPro" id="IPR012337">
    <property type="entry name" value="RNaseH-like_sf"/>
</dbReference>
<dbReference type="InterPro" id="IPR014001">
    <property type="entry name" value="Helicase_ATP-bd"/>
</dbReference>
<dbReference type="InterPro" id="IPR036397">
    <property type="entry name" value="RNaseH_sf"/>
</dbReference>
<dbReference type="InterPro" id="IPR027417">
    <property type="entry name" value="P-loop_NTPase"/>
</dbReference>
<evidence type="ECO:0000256" key="1">
    <source>
        <dbReference type="ARBA" id="ARBA00001966"/>
    </source>
</evidence>
<dbReference type="CDD" id="cd06127">
    <property type="entry name" value="DEDDh"/>
    <property type="match status" value="1"/>
</dbReference>
<dbReference type="InterPro" id="IPR045028">
    <property type="entry name" value="DinG/Rad3-like"/>
</dbReference>
<dbReference type="SUPFAM" id="SSF52540">
    <property type="entry name" value="P-loop containing nucleoside triphosphate hydrolases"/>
    <property type="match status" value="2"/>
</dbReference>
<dbReference type="EMBL" id="BAAADS010000010">
    <property type="protein sequence ID" value="GAA0600006.1"/>
    <property type="molecule type" value="Genomic_DNA"/>
</dbReference>
<feature type="domain" description="Helicase ATP-binding" evidence="11">
    <location>
        <begin position="250"/>
        <end position="532"/>
    </location>
</feature>
<keyword evidence="13" id="KW-1185">Reference proteome</keyword>
<evidence type="ECO:0000256" key="7">
    <source>
        <dbReference type="ARBA" id="ARBA00048954"/>
    </source>
</evidence>
<dbReference type="Pfam" id="PF13307">
    <property type="entry name" value="Helicase_C_2"/>
    <property type="match status" value="1"/>
</dbReference>
<evidence type="ECO:0000259" key="11">
    <source>
        <dbReference type="PROSITE" id="PS51193"/>
    </source>
</evidence>
<dbReference type="SMART" id="SM00479">
    <property type="entry name" value="EXOIII"/>
    <property type="match status" value="1"/>
</dbReference>
<sequence length="935" mass="107757">MDRRFAVIDLETTGHSPSKGDKIIEVGLVIIENDEITDEFSTLLHPGKDISPFITKLTGISNDDVKKAPRFQDKADEIAALLQNSYIIAHNVPFDLGFINEEFAFAGLKKLQNPVLDTVELSRILCPKAPGFKLGQLAEFMNLDHHDPHRALSDAFVTAKLFLTLKQKLYTLPYETVTQLLQLSKQLKSDLEELLYDCQQAFGMSIEPEAGMDSFRGMAFRAIEIPKKKHFDIATAFGNYLDDIFEEDGSMQKLMTRYEKRDGQREMSETIYDAFQSNNHALIEAETGTGKSLAYLIPAVYEAVRTNKRIVISTYTIQLQAQLMEEEIPLIRKLLPFSFDVALLKGKQHYISLEKFERSLANMQSDNYDITLTKSMILVWLTETDTGDIDEIQLPSSGYYFYRGISSDSEGFADPNSPWFSRSYYQKARKKAQQADILITNHALLSTDMFNEYQFLPSYNKAIIDEAHHLEETASKHYGLKLDYVSIQYMLSHIGATDEDGWLNTTLVKYRFTAEYFPFETWNDIFQKAKHEADDMFRMIFQYVIEQKQRDRSLSDIGRIQYRFQTDEAYSSKWNVILEMVSRFIFYVRDLIHMLSQLDYHASEMDVFDRHEKINLQESIESLQSIIDRMEELFLMEDEQDPQVKWIEIEAKGAKNAVYLYSEPTDMSEILADEFFSQKKSLILTSATLTMKNSFTFVQNRLGLMPEDTVAVKIESPFSYENQVQLMIPNDFPDVRQGNQDDFIYSTCEAILSLADITQGRMLVLFTSYDMLRKSYWLLKDMMNAEDYMVIAQGISSGSRSRLKKNFQSFDQSILLGTSSFWEGVDIPGEDLSCLMIVRLPFQPPNHPIYEAKSQRFKNNGKNAFFELALPNAVIRFKQGFGRLIRSAGDRGIVFVCDARIVKSRYGRFFTQSIPSVPVTYDSTEKLMDKAEKWF</sequence>
<dbReference type="InterPro" id="IPR011545">
    <property type="entry name" value="DEAD/DEAH_box_helicase_dom"/>
</dbReference>
<evidence type="ECO:0000256" key="9">
    <source>
        <dbReference type="RuleBase" id="RU364106"/>
    </source>
</evidence>
<dbReference type="Pfam" id="PF00270">
    <property type="entry name" value="DEAD"/>
    <property type="match status" value="1"/>
</dbReference>
<evidence type="ECO:0000256" key="3">
    <source>
        <dbReference type="ARBA" id="ARBA00022741"/>
    </source>
</evidence>
<dbReference type="EC" id="3.1.-.-" evidence="8 9"/>
<dbReference type="SUPFAM" id="SSF53098">
    <property type="entry name" value="Ribonuclease H-like"/>
    <property type="match status" value="1"/>
</dbReference>
<dbReference type="PANTHER" id="PTHR11472">
    <property type="entry name" value="DNA REPAIR DEAD HELICASE RAD3/XP-D SUBFAMILY MEMBER"/>
    <property type="match status" value="1"/>
</dbReference>
<comment type="catalytic activity">
    <reaction evidence="7">
        <text>ATP + H2O = ADP + phosphate + H(+)</text>
        <dbReference type="Rhea" id="RHEA:13065"/>
        <dbReference type="ChEBI" id="CHEBI:15377"/>
        <dbReference type="ChEBI" id="CHEBI:15378"/>
        <dbReference type="ChEBI" id="CHEBI:30616"/>
        <dbReference type="ChEBI" id="CHEBI:43474"/>
        <dbReference type="ChEBI" id="CHEBI:456216"/>
        <dbReference type="EC" id="5.6.2.3"/>
    </reaction>
</comment>
<dbReference type="PROSITE" id="PS51193">
    <property type="entry name" value="HELICASE_ATP_BIND_2"/>
    <property type="match status" value="1"/>
</dbReference>
<dbReference type="NCBIfam" id="TIGR00573">
    <property type="entry name" value="dnaq"/>
    <property type="match status" value="1"/>
</dbReference>
<dbReference type="PANTHER" id="PTHR11472:SF34">
    <property type="entry name" value="REGULATOR OF TELOMERE ELONGATION HELICASE 1"/>
    <property type="match status" value="1"/>
</dbReference>
<proteinExistence type="inferred from homology"/>
<evidence type="ECO:0000313" key="12">
    <source>
        <dbReference type="EMBL" id="GAA0600006.1"/>
    </source>
</evidence>
<evidence type="ECO:0000256" key="8">
    <source>
        <dbReference type="HAMAP-Rule" id="MF_02206"/>
    </source>
</evidence>
<dbReference type="InterPro" id="IPR013520">
    <property type="entry name" value="Ribonucl_H"/>
</dbReference>
<dbReference type="RefSeq" id="WP_343811834.1">
    <property type="nucleotide sequence ID" value="NZ_BAAADS010000010.1"/>
</dbReference>
<dbReference type="Pfam" id="PF00929">
    <property type="entry name" value="RNase_T"/>
    <property type="match status" value="1"/>
</dbReference>
<dbReference type="InterPro" id="IPR014013">
    <property type="entry name" value="Helic_SF1/SF2_ATP-bd_DinG/Rad3"/>
</dbReference>
<evidence type="ECO:0000256" key="2">
    <source>
        <dbReference type="ARBA" id="ARBA00022722"/>
    </source>
</evidence>
<comment type="caution">
    <text evidence="12">The sequence shown here is derived from an EMBL/GenBank/DDBJ whole genome shotgun (WGS) entry which is preliminary data.</text>
</comment>
<dbReference type="Gene3D" id="3.40.50.300">
    <property type="entry name" value="P-loop containing nucleotide triphosphate hydrolases"/>
    <property type="match status" value="2"/>
</dbReference>
<keyword evidence="6 8" id="KW-0067">ATP-binding</keyword>
<dbReference type="HAMAP" id="MF_02206">
    <property type="entry name" value="DinG_exonucl"/>
    <property type="match status" value="1"/>
</dbReference>
<evidence type="ECO:0000256" key="4">
    <source>
        <dbReference type="ARBA" id="ARBA00022801"/>
    </source>
</evidence>
<keyword evidence="2 8" id="KW-0540">Nuclease</keyword>
<dbReference type="Gene3D" id="3.30.420.10">
    <property type="entry name" value="Ribonuclease H-like superfamily/Ribonuclease H"/>
    <property type="match status" value="1"/>
</dbReference>
<reference evidence="13" key="1">
    <citation type="journal article" date="2019" name="Int. J. Syst. Evol. Microbiol.">
        <title>The Global Catalogue of Microorganisms (GCM) 10K type strain sequencing project: providing services to taxonomists for standard genome sequencing and annotation.</title>
        <authorList>
            <consortium name="The Broad Institute Genomics Platform"/>
            <consortium name="The Broad Institute Genome Sequencing Center for Infectious Disease"/>
            <person name="Wu L."/>
            <person name="Ma J."/>
        </authorList>
    </citation>
    <scope>NUCLEOTIDE SEQUENCE [LARGE SCALE GENOMIC DNA]</scope>
    <source>
        <strain evidence="13">JCM 15395</strain>
    </source>
</reference>
<name>A0ABP3QYA9_9BACI</name>
<accession>A0ABP3QYA9</accession>
<feature type="binding site" evidence="8">
    <location>
        <begin position="285"/>
        <end position="292"/>
    </location>
    <ligand>
        <name>ATP</name>
        <dbReference type="ChEBI" id="CHEBI:30616"/>
    </ligand>
</feature>
<comment type="cofactor">
    <cofactor evidence="1">
        <name>[4Fe-4S] cluster</name>
        <dbReference type="ChEBI" id="CHEBI:49883"/>
    </cofactor>
</comment>
<keyword evidence="5 8" id="KW-0269">Exonuclease</keyword>
<feature type="short sequence motif" description="DEAH box" evidence="8">
    <location>
        <begin position="465"/>
        <end position="468"/>
    </location>
</feature>
<feature type="domain" description="Helicase ATP-binding" evidence="10">
    <location>
        <begin position="272"/>
        <end position="491"/>
    </location>
</feature>
<dbReference type="PROSITE" id="PS51192">
    <property type="entry name" value="HELICASE_ATP_BIND_1"/>
    <property type="match status" value="1"/>
</dbReference>
<dbReference type="InterPro" id="IPR006054">
    <property type="entry name" value="DnaQ"/>
</dbReference>
<keyword evidence="3 8" id="KW-0547">Nucleotide-binding</keyword>
<evidence type="ECO:0000256" key="6">
    <source>
        <dbReference type="ARBA" id="ARBA00022840"/>
    </source>
</evidence>
<comment type="similarity">
    <text evidence="8 9">Belongs to the helicase family. DinG subfamily. Type 2 sub-subfamily.</text>
</comment>
<dbReference type="InterPro" id="IPR006310">
    <property type="entry name" value="DinG"/>
</dbReference>
<dbReference type="GO" id="GO:0004386">
    <property type="term" value="F:helicase activity"/>
    <property type="evidence" value="ECO:0007669"/>
    <property type="project" value="UniProtKB-KW"/>
</dbReference>
<dbReference type="SMART" id="SM00491">
    <property type="entry name" value="HELICc2"/>
    <property type="match status" value="1"/>
</dbReference>
<keyword evidence="4 8" id="KW-0378">Hydrolase</keyword>
<organism evidence="12 13">
    <name type="scientific">Virgibacillus siamensis</name>
    <dbReference type="NCBI Taxonomy" id="480071"/>
    <lineage>
        <taxon>Bacteria</taxon>
        <taxon>Bacillati</taxon>
        <taxon>Bacillota</taxon>
        <taxon>Bacilli</taxon>
        <taxon>Bacillales</taxon>
        <taxon>Bacillaceae</taxon>
        <taxon>Virgibacillus</taxon>
    </lineage>
</organism>
<dbReference type="SMART" id="SM00487">
    <property type="entry name" value="DEXDc"/>
    <property type="match status" value="1"/>
</dbReference>
<gene>
    <name evidence="8 9 12" type="primary">dinG</name>
    <name evidence="12" type="ORF">GCM10009001_15490</name>
</gene>
<dbReference type="NCBIfam" id="NF005981">
    <property type="entry name" value="PRK08074.1"/>
    <property type="match status" value="1"/>
</dbReference>
<evidence type="ECO:0000256" key="5">
    <source>
        <dbReference type="ARBA" id="ARBA00022839"/>
    </source>
</evidence>
<protein>
    <recommendedName>
        <fullName evidence="8 9">3'-5' exonuclease DinG</fullName>
        <ecNumber evidence="8 9">3.1.-.-</ecNumber>
    </recommendedName>
</protein>
<dbReference type="Proteomes" id="UP001500866">
    <property type="component" value="Unassembled WGS sequence"/>
</dbReference>
<comment type="function">
    <text evidence="8 9">3'-5' exonuclease.</text>
</comment>
<dbReference type="InterPro" id="IPR006555">
    <property type="entry name" value="ATP-dep_Helicase_C"/>
</dbReference>
<evidence type="ECO:0000259" key="10">
    <source>
        <dbReference type="PROSITE" id="PS51192"/>
    </source>
</evidence>
<evidence type="ECO:0000313" key="13">
    <source>
        <dbReference type="Proteomes" id="UP001500866"/>
    </source>
</evidence>
<keyword evidence="12" id="KW-0347">Helicase</keyword>
<dbReference type="NCBIfam" id="TIGR01407">
    <property type="entry name" value="dinG_rel"/>
    <property type="match status" value="1"/>
</dbReference>